<evidence type="ECO:0000313" key="3">
    <source>
        <dbReference type="Proteomes" id="UP000321746"/>
    </source>
</evidence>
<keyword evidence="1" id="KW-0812">Transmembrane</keyword>
<feature type="transmembrane region" description="Helical" evidence="1">
    <location>
        <begin position="272"/>
        <end position="295"/>
    </location>
</feature>
<feature type="transmembrane region" description="Helical" evidence="1">
    <location>
        <begin position="101"/>
        <end position="128"/>
    </location>
</feature>
<feature type="transmembrane region" description="Helical" evidence="1">
    <location>
        <begin position="341"/>
        <end position="360"/>
    </location>
</feature>
<dbReference type="OrthoDB" id="9787129at2"/>
<dbReference type="EMBL" id="BJYG01000021">
    <property type="protein sequence ID" value="GEN63551.1"/>
    <property type="molecule type" value="Genomic_DNA"/>
</dbReference>
<proteinExistence type="predicted"/>
<feature type="transmembrane region" description="Helical" evidence="1">
    <location>
        <begin position="140"/>
        <end position="158"/>
    </location>
</feature>
<feature type="transmembrane region" description="Helical" evidence="1">
    <location>
        <begin position="239"/>
        <end position="260"/>
    </location>
</feature>
<organism evidence="2 3">
    <name type="scientific">Acetobacter oeni</name>
    <dbReference type="NCBI Taxonomy" id="304077"/>
    <lineage>
        <taxon>Bacteria</taxon>
        <taxon>Pseudomonadati</taxon>
        <taxon>Pseudomonadota</taxon>
        <taxon>Alphaproteobacteria</taxon>
        <taxon>Acetobacterales</taxon>
        <taxon>Acetobacteraceae</taxon>
        <taxon>Acetobacter</taxon>
    </lineage>
</organism>
<feature type="transmembrane region" description="Helical" evidence="1">
    <location>
        <begin position="178"/>
        <end position="197"/>
    </location>
</feature>
<gene>
    <name evidence="2" type="ORF">AOE01nite_17750</name>
</gene>
<dbReference type="PIRSF" id="PIRSF002746">
    <property type="entry name" value="Gluconate_transporter"/>
    <property type="match status" value="1"/>
</dbReference>
<dbReference type="Proteomes" id="UP000321746">
    <property type="component" value="Unassembled WGS sequence"/>
</dbReference>
<keyword evidence="1" id="KW-0472">Membrane</keyword>
<feature type="transmembrane region" description="Helical" evidence="1">
    <location>
        <begin position="315"/>
        <end position="334"/>
    </location>
</feature>
<accession>A0A511XKS9</accession>
<feature type="transmembrane region" description="Helical" evidence="1">
    <location>
        <begin position="29"/>
        <end position="45"/>
    </location>
</feature>
<keyword evidence="3" id="KW-1185">Reference proteome</keyword>
<feature type="transmembrane region" description="Helical" evidence="1">
    <location>
        <begin position="433"/>
        <end position="457"/>
    </location>
</feature>
<feature type="transmembrane region" description="Helical" evidence="1">
    <location>
        <begin position="366"/>
        <end position="386"/>
    </location>
</feature>
<dbReference type="PANTHER" id="PTHR30354:SF25">
    <property type="entry name" value="INNER MEMBRANE PERMEASE YGBN"/>
    <property type="match status" value="1"/>
</dbReference>
<dbReference type="PANTHER" id="PTHR30354">
    <property type="entry name" value="GNT FAMILY GLUCONATE TRANSPORTER"/>
    <property type="match status" value="1"/>
</dbReference>
<evidence type="ECO:0000313" key="2">
    <source>
        <dbReference type="EMBL" id="GEN63551.1"/>
    </source>
</evidence>
<feature type="transmembrane region" description="Helical" evidence="1">
    <location>
        <begin position="65"/>
        <end position="89"/>
    </location>
</feature>
<keyword evidence="1" id="KW-1133">Transmembrane helix</keyword>
<evidence type="ECO:0000256" key="1">
    <source>
        <dbReference type="SAM" id="Phobius"/>
    </source>
</evidence>
<dbReference type="RefSeq" id="WP_146888244.1">
    <property type="nucleotide sequence ID" value="NZ_BJYG01000021.1"/>
</dbReference>
<feature type="transmembrane region" description="Helical" evidence="1">
    <location>
        <begin position="398"/>
        <end position="421"/>
    </location>
</feature>
<reference evidence="2 3" key="1">
    <citation type="submission" date="2019-07" db="EMBL/GenBank/DDBJ databases">
        <title>Whole genome shotgun sequence of Acetobacter oeni NBRC 105207.</title>
        <authorList>
            <person name="Hosoyama A."/>
            <person name="Uohara A."/>
            <person name="Ohji S."/>
            <person name="Ichikawa N."/>
        </authorList>
    </citation>
    <scope>NUCLEOTIDE SEQUENCE [LARGE SCALE GENOMIC DNA]</scope>
    <source>
        <strain evidence="2 3">NBRC 105207</strain>
    </source>
</reference>
<dbReference type="GO" id="GO:0005886">
    <property type="term" value="C:plasma membrane"/>
    <property type="evidence" value="ECO:0007669"/>
    <property type="project" value="TreeGrafter"/>
</dbReference>
<dbReference type="AlphaFoldDB" id="A0A511XKS9"/>
<dbReference type="GO" id="GO:0015128">
    <property type="term" value="F:gluconate transmembrane transporter activity"/>
    <property type="evidence" value="ECO:0007669"/>
    <property type="project" value="InterPro"/>
</dbReference>
<dbReference type="InterPro" id="IPR003474">
    <property type="entry name" value="Glcn_transporter"/>
</dbReference>
<dbReference type="Pfam" id="PF02447">
    <property type="entry name" value="GntP_permease"/>
    <property type="match status" value="1"/>
</dbReference>
<feature type="transmembrane region" description="Helical" evidence="1">
    <location>
        <begin position="6"/>
        <end position="22"/>
    </location>
</feature>
<sequence>MTPVLLLASAIAGIILMIVLILRFRLQPVLALLLVSMFVAILSGMPLDRIAPAIEAGMGKTLGHIAIIITLGAMIGKIVEISGGAEVLARTLIGRFGSRRIPLALTLAGFLIGIPVFFEVGVIMVMPIIYGVSRLTHRQIMVFALPMCVTMLTVHSFLPPHPGPAAAAAQIGADLGRILAFGLPITLILGFTGYVIASRMTRREFSCSEDIRRTVEEMSEAEGGVLAGEGTVHAPPPPFGIIVALILFPVVLIMSGTFVLSLTEAGTVLHNAAALCGAPMTALLIDTLLAGWLLGLSRGWSHVQVSEVVGSAVPGVAMVILIAGAGGVFGNILVQSGIGHVVSGLLHASGLPVLALAFVLSALLRAIQGSTTVALVTTAGILSPLLQTLTITASQKALLCLPMGGGGLSISHINDAGFWIFTKLTGIDTGESLRTWTVLTSILGFLGFCMTAILWPLCA</sequence>
<comment type="caution">
    <text evidence="2">The sequence shown here is derived from an EMBL/GenBank/DDBJ whole genome shotgun (WGS) entry which is preliminary data.</text>
</comment>
<protein>
    <submittedName>
        <fullName evidence="2">GntP family transporter</fullName>
    </submittedName>
</protein>
<name>A0A511XKS9_9PROT</name>
<dbReference type="NCBIfam" id="TIGR00791">
    <property type="entry name" value="gntP"/>
    <property type="match status" value="1"/>
</dbReference>